<dbReference type="Proteomes" id="UP001652642">
    <property type="component" value="Chromosome 6"/>
</dbReference>
<keyword evidence="2" id="KW-1185">Reference proteome</keyword>
<feature type="compositionally biased region" description="Basic and acidic residues" evidence="1">
    <location>
        <begin position="1"/>
        <end position="10"/>
    </location>
</feature>
<sequence length="356" mass="39634">MVPRTAREPESPSAPADDEDDCQILSNIFGAEAAKRGNSAQNHSWEEGGPCVGCVAGTQERRIPTQTITTSSFAEGEEEDWERRQTVMGRQLSHGRASARADTPRPASPAMEVPIPFATQSKKVSRSSPEAAALQSNFSSGNLWDRLSQPPSSHWMEEYHEAPPLLTSGGVARRGAAKTEAGPLLPWQVISTLEKLPSPKELCHRRRKGAKRKRPEDFRALSVFYHLEELKRRQNNIDEQKKMTWRPRVSQQGRDGAEGGPPGPPTQAACPEEVPLGPFSIPAAPELYQRQPVLHRYQEAELFCPEWTPSVKQQPAFCGESPVLSYTVATRERHPMPAARCLSEGDFWRFNLQPEE</sequence>
<dbReference type="Pfam" id="PF15142">
    <property type="entry name" value="INCA1"/>
    <property type="match status" value="1"/>
</dbReference>
<accession>A0ABM5EJQ6</accession>
<protein>
    <submittedName>
        <fullName evidence="3">Protein INCA1</fullName>
    </submittedName>
</protein>
<dbReference type="RefSeq" id="XP_072833379.1">
    <property type="nucleotide sequence ID" value="XM_072977278.1"/>
</dbReference>
<dbReference type="PANTHER" id="PTHR37341">
    <property type="entry name" value="PROTEIN INCA1"/>
    <property type="match status" value="1"/>
</dbReference>
<feature type="region of interest" description="Disordered" evidence="1">
    <location>
        <begin position="238"/>
        <end position="272"/>
    </location>
</feature>
<evidence type="ECO:0000313" key="3">
    <source>
        <dbReference type="RefSeq" id="XP_072833379.1"/>
    </source>
</evidence>
<dbReference type="InterPro" id="IPR026238">
    <property type="entry name" value="INCA1"/>
</dbReference>
<evidence type="ECO:0000256" key="1">
    <source>
        <dbReference type="SAM" id="MobiDB-lite"/>
    </source>
</evidence>
<dbReference type="GeneID" id="110082303"/>
<organism evidence="2 3">
    <name type="scientific">Pogona vitticeps</name>
    <name type="common">central bearded dragon</name>
    <dbReference type="NCBI Taxonomy" id="103695"/>
    <lineage>
        <taxon>Eukaryota</taxon>
        <taxon>Metazoa</taxon>
        <taxon>Chordata</taxon>
        <taxon>Craniata</taxon>
        <taxon>Vertebrata</taxon>
        <taxon>Euteleostomi</taxon>
        <taxon>Lepidosauria</taxon>
        <taxon>Squamata</taxon>
        <taxon>Bifurcata</taxon>
        <taxon>Unidentata</taxon>
        <taxon>Episquamata</taxon>
        <taxon>Toxicofera</taxon>
        <taxon>Iguania</taxon>
        <taxon>Acrodonta</taxon>
        <taxon>Agamidae</taxon>
        <taxon>Amphibolurinae</taxon>
        <taxon>Pogona</taxon>
    </lineage>
</organism>
<feature type="region of interest" description="Disordered" evidence="1">
    <location>
        <begin position="1"/>
        <end position="22"/>
    </location>
</feature>
<gene>
    <name evidence="3" type="primary">INCA1</name>
</gene>
<evidence type="ECO:0000313" key="2">
    <source>
        <dbReference type="Proteomes" id="UP001652642"/>
    </source>
</evidence>
<name>A0ABM5EJQ6_9SAUR</name>
<dbReference type="PANTHER" id="PTHR37341:SF1">
    <property type="entry name" value="PROTEIN INCA1"/>
    <property type="match status" value="1"/>
</dbReference>
<reference evidence="3" key="1">
    <citation type="submission" date="2025-08" db="UniProtKB">
        <authorList>
            <consortium name="RefSeq"/>
        </authorList>
    </citation>
    <scope>IDENTIFICATION</scope>
</reference>
<feature type="region of interest" description="Disordered" evidence="1">
    <location>
        <begin position="72"/>
        <end position="113"/>
    </location>
</feature>
<proteinExistence type="predicted"/>